<evidence type="ECO:0000313" key="6">
    <source>
        <dbReference type="Proteomes" id="UP001595583"/>
    </source>
</evidence>
<name>A0ABV7KDE2_9HYPH</name>
<dbReference type="SUPFAM" id="SSF75304">
    <property type="entry name" value="Amidase signature (AS) enzymes"/>
    <property type="match status" value="1"/>
</dbReference>
<gene>
    <name evidence="5" type="primary">iaaH</name>
    <name evidence="5" type="ORF">ACFOHJ_04295</name>
</gene>
<dbReference type="InterPro" id="IPR000120">
    <property type="entry name" value="Amidase"/>
</dbReference>
<organism evidence="5 6">
    <name type="scientific">Aquamicrobium soli</name>
    <dbReference type="NCBI Taxonomy" id="1811518"/>
    <lineage>
        <taxon>Bacteria</taxon>
        <taxon>Pseudomonadati</taxon>
        <taxon>Pseudomonadota</taxon>
        <taxon>Alphaproteobacteria</taxon>
        <taxon>Hyphomicrobiales</taxon>
        <taxon>Phyllobacteriaceae</taxon>
        <taxon>Aquamicrobium</taxon>
    </lineage>
</organism>
<evidence type="ECO:0000259" key="4">
    <source>
        <dbReference type="Pfam" id="PF01425"/>
    </source>
</evidence>
<dbReference type="InterPro" id="IPR020556">
    <property type="entry name" value="Amidase_CS"/>
</dbReference>
<dbReference type="InterPro" id="IPR023631">
    <property type="entry name" value="Amidase_dom"/>
</dbReference>
<protein>
    <recommendedName>
        <fullName evidence="3">Indoleacetamide hydrolase</fullName>
    </recommendedName>
</protein>
<proteinExistence type="inferred from homology"/>
<comment type="function">
    <text evidence="1">Hydrolyzes indole-3-acetamide (IAM) into indole-3-acetic acid (IAA).</text>
</comment>
<dbReference type="PROSITE" id="PS00571">
    <property type="entry name" value="AMIDASES"/>
    <property type="match status" value="1"/>
</dbReference>
<feature type="domain" description="Amidase" evidence="4">
    <location>
        <begin position="31"/>
        <end position="456"/>
    </location>
</feature>
<reference evidence="6" key="1">
    <citation type="journal article" date="2019" name="Int. J. Syst. Evol. Microbiol.">
        <title>The Global Catalogue of Microorganisms (GCM) 10K type strain sequencing project: providing services to taxonomists for standard genome sequencing and annotation.</title>
        <authorList>
            <consortium name="The Broad Institute Genomics Platform"/>
            <consortium name="The Broad Institute Genome Sequencing Center for Infectious Disease"/>
            <person name="Wu L."/>
            <person name="Ma J."/>
        </authorList>
    </citation>
    <scope>NUCLEOTIDE SEQUENCE [LARGE SCALE GENOMIC DNA]</scope>
    <source>
        <strain evidence="6">KCTC 52165</strain>
    </source>
</reference>
<evidence type="ECO:0000256" key="2">
    <source>
        <dbReference type="ARBA" id="ARBA00009199"/>
    </source>
</evidence>
<dbReference type="RefSeq" id="WP_378218876.1">
    <property type="nucleotide sequence ID" value="NZ_JBHRTK010000004.1"/>
</dbReference>
<dbReference type="Proteomes" id="UP001595583">
    <property type="component" value="Unassembled WGS sequence"/>
</dbReference>
<comment type="caution">
    <text evidence="5">The sequence shown here is derived from an EMBL/GenBank/DDBJ whole genome shotgun (WGS) entry which is preliminary data.</text>
</comment>
<dbReference type="InterPro" id="IPR036928">
    <property type="entry name" value="AS_sf"/>
</dbReference>
<keyword evidence="6" id="KW-1185">Reference proteome</keyword>
<dbReference type="GO" id="GO:0016787">
    <property type="term" value="F:hydrolase activity"/>
    <property type="evidence" value="ECO:0007669"/>
    <property type="project" value="UniProtKB-KW"/>
</dbReference>
<evidence type="ECO:0000256" key="3">
    <source>
        <dbReference type="ARBA" id="ARBA00021874"/>
    </source>
</evidence>
<dbReference type="EMBL" id="JBHRTK010000004">
    <property type="protein sequence ID" value="MFC3205422.1"/>
    <property type="molecule type" value="Genomic_DNA"/>
</dbReference>
<evidence type="ECO:0000256" key="1">
    <source>
        <dbReference type="ARBA" id="ARBA00003871"/>
    </source>
</evidence>
<comment type="similarity">
    <text evidence="2">Belongs to the amidase family.</text>
</comment>
<sequence>MSAPAADIAGFPDAAALLAALRDGHTSVVSVVEALLERHGRNRNLGAFCAVDEAAVRRAAAEADAKLAQGVRMPLLGLPLCIKDNIDVLGLPTTAGTPALEGFYPARTAPVAQRLLDQGALVFGKTAMHELAFGTSGNNAWQGAAHNPFDLNRIPGGSSSGTAAAIAAGLVPAGLGSDTGGSVRIPAAFCGLVGLRPTIGRYPGEGVFPISFTRDTVGPLARNFTDLALLDAAIAGADTTLEAIEPSTVRLGVPDAFFFDGLQQDVAKASEQALAALSRAGVSLVPVSGARFGELYRRAGVTVTLHETRPAITAYLRASGLSISYDDVVAKVASPDVRSILADLDARAEAPFLAAYRQAVDIDRPALQALYAETVIGARLDGIVFPTTKLAALRIGQDVVDLGEGQVPAFDLMIENSGPGSLSGMPGITVPCGVDSAGVPLGLSVDGLFHTDRRLLAIGAMLEWLLPNPLRRGER</sequence>
<dbReference type="Gene3D" id="3.90.1300.10">
    <property type="entry name" value="Amidase signature (AS) domain"/>
    <property type="match status" value="1"/>
</dbReference>
<evidence type="ECO:0000313" key="5">
    <source>
        <dbReference type="EMBL" id="MFC3205422.1"/>
    </source>
</evidence>
<dbReference type="NCBIfam" id="NF005688">
    <property type="entry name" value="PRK07488.1"/>
    <property type="match status" value="1"/>
</dbReference>
<keyword evidence="5" id="KW-0378">Hydrolase</keyword>
<accession>A0ABV7KDE2</accession>
<dbReference type="PANTHER" id="PTHR11895:SF151">
    <property type="entry name" value="GLUTAMYL-TRNA(GLN) AMIDOTRANSFERASE SUBUNIT A"/>
    <property type="match status" value="1"/>
</dbReference>
<dbReference type="Pfam" id="PF01425">
    <property type="entry name" value="Amidase"/>
    <property type="match status" value="1"/>
</dbReference>
<dbReference type="PANTHER" id="PTHR11895">
    <property type="entry name" value="TRANSAMIDASE"/>
    <property type="match status" value="1"/>
</dbReference>